<dbReference type="InterPro" id="IPR014786">
    <property type="entry name" value="ANAPC2_C"/>
</dbReference>
<dbReference type="GO" id="GO:0031625">
    <property type="term" value="F:ubiquitin protein ligase binding"/>
    <property type="evidence" value="ECO:0007669"/>
    <property type="project" value="InterPro"/>
</dbReference>
<dbReference type="InterPro" id="IPR044554">
    <property type="entry name" value="ANAPC2"/>
</dbReference>
<dbReference type="InterPro" id="IPR036388">
    <property type="entry name" value="WH-like_DNA-bd_sf"/>
</dbReference>
<organism evidence="8 9">
    <name type="scientific">Calocera viscosa (strain TUFC12733)</name>
    <dbReference type="NCBI Taxonomy" id="1330018"/>
    <lineage>
        <taxon>Eukaryota</taxon>
        <taxon>Fungi</taxon>
        <taxon>Dikarya</taxon>
        <taxon>Basidiomycota</taxon>
        <taxon>Agaricomycotina</taxon>
        <taxon>Dacrymycetes</taxon>
        <taxon>Dacrymycetales</taxon>
        <taxon>Dacrymycetaceae</taxon>
        <taxon>Calocera</taxon>
    </lineage>
</organism>
<proteinExistence type="inferred from homology"/>
<dbReference type="Pfam" id="PF26557">
    <property type="entry name" value="Cullin_AB"/>
    <property type="match status" value="1"/>
</dbReference>
<dbReference type="Gene3D" id="3.30.230.130">
    <property type="entry name" value="Cullin, Chain C, Domain 2"/>
    <property type="match status" value="1"/>
</dbReference>
<dbReference type="GO" id="GO:0006511">
    <property type="term" value="P:ubiquitin-dependent protein catabolic process"/>
    <property type="evidence" value="ECO:0007669"/>
    <property type="project" value="InterPro"/>
</dbReference>
<dbReference type="Gene3D" id="1.10.10.10">
    <property type="entry name" value="Winged helix-like DNA-binding domain superfamily/Winged helix DNA-binding domain"/>
    <property type="match status" value="1"/>
</dbReference>
<evidence type="ECO:0000256" key="3">
    <source>
        <dbReference type="ARBA" id="ARBA00022776"/>
    </source>
</evidence>
<dbReference type="PANTHER" id="PTHR45957:SF1">
    <property type="entry name" value="ANAPHASE-PROMOTING COMPLEX SUBUNIT 2"/>
    <property type="match status" value="1"/>
</dbReference>
<evidence type="ECO:0000256" key="5">
    <source>
        <dbReference type="ARBA" id="ARBA00023306"/>
    </source>
</evidence>
<dbReference type="EMBL" id="KV417266">
    <property type="protein sequence ID" value="KZP01469.1"/>
    <property type="molecule type" value="Genomic_DNA"/>
</dbReference>
<keyword evidence="9" id="KW-1185">Reference proteome</keyword>
<accession>A0A167S0S6</accession>
<dbReference type="PROSITE" id="PS50069">
    <property type="entry name" value="CULLIN_2"/>
    <property type="match status" value="1"/>
</dbReference>
<gene>
    <name evidence="8" type="ORF">CALVIDRAFT_474698</name>
</gene>
<dbReference type="OrthoDB" id="5581181at2759"/>
<dbReference type="GO" id="GO:0007091">
    <property type="term" value="P:metaphase/anaphase transition of mitotic cell cycle"/>
    <property type="evidence" value="ECO:0007669"/>
    <property type="project" value="TreeGrafter"/>
</dbReference>
<evidence type="ECO:0000256" key="2">
    <source>
        <dbReference type="ARBA" id="ARBA00022618"/>
    </source>
</evidence>
<evidence type="ECO:0000313" key="8">
    <source>
        <dbReference type="EMBL" id="KZP01469.1"/>
    </source>
</evidence>
<dbReference type="InterPro" id="IPR059120">
    <property type="entry name" value="Cullin-like_AB"/>
</dbReference>
<keyword evidence="8" id="KW-0436">Ligase</keyword>
<evidence type="ECO:0000313" key="9">
    <source>
        <dbReference type="Proteomes" id="UP000076738"/>
    </source>
</evidence>
<dbReference type="InterPro" id="IPR036390">
    <property type="entry name" value="WH_DNA-bd_sf"/>
</dbReference>
<reference evidence="8 9" key="1">
    <citation type="journal article" date="2016" name="Mol. Biol. Evol.">
        <title>Comparative Genomics of Early-Diverging Mushroom-Forming Fungi Provides Insights into the Origins of Lignocellulose Decay Capabilities.</title>
        <authorList>
            <person name="Nagy L.G."/>
            <person name="Riley R."/>
            <person name="Tritt A."/>
            <person name="Adam C."/>
            <person name="Daum C."/>
            <person name="Floudas D."/>
            <person name="Sun H."/>
            <person name="Yadav J.S."/>
            <person name="Pangilinan J."/>
            <person name="Larsson K.H."/>
            <person name="Matsuura K."/>
            <person name="Barry K."/>
            <person name="Labutti K."/>
            <person name="Kuo R."/>
            <person name="Ohm R.A."/>
            <person name="Bhattacharya S.S."/>
            <person name="Shirouzu T."/>
            <person name="Yoshinaga Y."/>
            <person name="Martin F.M."/>
            <person name="Grigoriev I.V."/>
            <person name="Hibbett D.S."/>
        </authorList>
    </citation>
    <scope>NUCLEOTIDE SEQUENCE [LARGE SCALE GENOMIC DNA]</scope>
    <source>
        <strain evidence="8 9">TUFC12733</strain>
    </source>
</reference>
<dbReference type="Proteomes" id="UP000076738">
    <property type="component" value="Unassembled WGS sequence"/>
</dbReference>
<dbReference type="GO" id="GO:0051301">
    <property type="term" value="P:cell division"/>
    <property type="evidence" value="ECO:0007669"/>
    <property type="project" value="UniProtKB-KW"/>
</dbReference>
<feature type="domain" description="Cullin family profile" evidence="7">
    <location>
        <begin position="349"/>
        <end position="573"/>
    </location>
</feature>
<dbReference type="GO" id="GO:0016874">
    <property type="term" value="F:ligase activity"/>
    <property type="evidence" value="ECO:0007669"/>
    <property type="project" value="UniProtKB-KW"/>
</dbReference>
<evidence type="ECO:0000256" key="1">
    <source>
        <dbReference type="ARBA" id="ARBA00016068"/>
    </source>
</evidence>
<dbReference type="PANTHER" id="PTHR45957">
    <property type="entry name" value="ANAPHASE-PROMOTING COMPLEX SUBUNIT 2"/>
    <property type="match status" value="1"/>
</dbReference>
<dbReference type="Pfam" id="PF25773">
    <property type="entry name" value="TPR_ANAPC2"/>
    <property type="match status" value="1"/>
</dbReference>
<dbReference type="AlphaFoldDB" id="A0A167S0S6"/>
<dbReference type="Gene3D" id="1.20.1310.10">
    <property type="entry name" value="Cullin Repeats"/>
    <property type="match status" value="1"/>
</dbReference>
<dbReference type="InterPro" id="IPR036317">
    <property type="entry name" value="Cullin_homology_sf"/>
</dbReference>
<keyword evidence="2" id="KW-0132">Cell division</keyword>
<evidence type="ECO:0000259" key="7">
    <source>
        <dbReference type="PROSITE" id="PS50069"/>
    </source>
</evidence>
<dbReference type="SMART" id="SM01013">
    <property type="entry name" value="APC2"/>
    <property type="match status" value="1"/>
</dbReference>
<dbReference type="InterPro" id="IPR016158">
    <property type="entry name" value="Cullin_homology"/>
</dbReference>
<comment type="similarity">
    <text evidence="6">Belongs to the cullin family.</text>
</comment>
<dbReference type="GO" id="GO:0070979">
    <property type="term" value="P:protein K11-linked ubiquitination"/>
    <property type="evidence" value="ECO:0007669"/>
    <property type="project" value="TreeGrafter"/>
</dbReference>
<dbReference type="SUPFAM" id="SSF46785">
    <property type="entry name" value="Winged helix' DNA-binding domain"/>
    <property type="match status" value="1"/>
</dbReference>
<dbReference type="STRING" id="1330018.A0A167S0S6"/>
<dbReference type="InterPro" id="IPR057975">
    <property type="entry name" value="TPR_ANAPC2"/>
</dbReference>
<dbReference type="SUPFAM" id="SSF75632">
    <property type="entry name" value="Cullin homology domain"/>
    <property type="match status" value="1"/>
</dbReference>
<keyword evidence="3" id="KW-0498">Mitosis</keyword>
<sequence length="685" mass="79357">MQPRPLNEPTVSPDAPGVQEAMSYLHDRDMFPELLRFRNAGLLKCFAWVEEEVAMHMEQWEAKMAVQSISRLIQRVYEWYIAWEHAPAFMKHARGEYIALFRARWLACLPPSFTLGLRLFLRTTLPTLPANERLFHILEQLGISERFDKTFIDVMFDEVEQKILDTCPGMWREPRLDSIRKSAKDLEERWLTMVYGHMFVRTQNSENAMMMVTGRLDHFISRNLVELRTSEIFDIIVDFPDTLPAVQDLRLCMARSLYRPDFIEGLREVVNQRILQPAADTDDIITFYVSLIRCLRIIDPQGVILHKVAPPIRKYLRDRPDAVRCIVKRMTDENESFMQEGEQVVPIQQVHEPFDDYTDPHWLPEPLDAGADFRTTRPMDIVSTLVSIYDTQDLFIKELQHLLAGRLLAVRNSPLDEEIRNVEMLKMRFGEAPLQVCAVMLKDMTDSRRTNTHLHGEEPHPLYTTVISRLFWPTIQPVPLKMPGQFKTLQDSFEADFHKFKPDKNLKWVPQLGAVSLKLDLEDRTVEVEATPIQAGVIELFSEQNADTWNVELLMQKLGGIDRVLVQSALDFWIGEGVVKDEGHTYKLLERAEAMTGAPRPLMVEEAPPVDEKEKHQAEQMKIYWQFIQGMLTNLSSLPIDRIQAMLKFAPGYDRSVQELAVFLESARREGLVIFNNGAWKLAKK</sequence>
<evidence type="ECO:0000256" key="4">
    <source>
        <dbReference type="ARBA" id="ARBA00022786"/>
    </source>
</evidence>
<protein>
    <recommendedName>
        <fullName evidence="1">Anaphase-promoting complex subunit 2</fullName>
    </recommendedName>
</protein>
<dbReference type="GO" id="GO:0005680">
    <property type="term" value="C:anaphase-promoting complex"/>
    <property type="evidence" value="ECO:0007669"/>
    <property type="project" value="TreeGrafter"/>
</dbReference>
<evidence type="ECO:0000256" key="6">
    <source>
        <dbReference type="PROSITE-ProRule" id="PRU00330"/>
    </source>
</evidence>
<name>A0A167S0S6_CALVF</name>
<dbReference type="Pfam" id="PF08672">
    <property type="entry name" value="ANAPC2"/>
    <property type="match status" value="1"/>
</dbReference>
<keyword evidence="4" id="KW-0833">Ubl conjugation pathway</keyword>
<dbReference type="SMART" id="SM00182">
    <property type="entry name" value="CULLIN"/>
    <property type="match status" value="1"/>
</dbReference>
<keyword evidence="5" id="KW-0131">Cell cycle</keyword>